<dbReference type="EMBL" id="QWIL01000237">
    <property type="protein sequence ID" value="RMY21618.1"/>
    <property type="molecule type" value="Genomic_DNA"/>
</dbReference>
<organism evidence="15 16">
    <name type="scientific">Hortaea werneckii</name>
    <name type="common">Black yeast</name>
    <name type="synonym">Cladosporium werneckii</name>
    <dbReference type="NCBI Taxonomy" id="91943"/>
    <lineage>
        <taxon>Eukaryota</taxon>
        <taxon>Fungi</taxon>
        <taxon>Dikarya</taxon>
        <taxon>Ascomycota</taxon>
        <taxon>Pezizomycotina</taxon>
        <taxon>Dothideomycetes</taxon>
        <taxon>Dothideomycetidae</taxon>
        <taxon>Mycosphaerellales</taxon>
        <taxon>Teratosphaeriaceae</taxon>
        <taxon>Hortaea</taxon>
    </lineage>
</organism>
<dbReference type="SMART" id="SM00641">
    <property type="entry name" value="Glyco_25"/>
    <property type="match status" value="1"/>
</dbReference>
<keyword evidence="5" id="KW-0964">Secreted</keyword>
<protein>
    <recommendedName>
        <fullName evidence="12">N,O-diacetylmuramidase</fullName>
        <ecNumber evidence="4">3.2.1.17</ecNumber>
    </recommendedName>
    <alternativeName>
        <fullName evidence="13">Lysozyme CH</fullName>
    </alternativeName>
</protein>
<keyword evidence="9" id="KW-1015">Disulfide bond</keyword>
<evidence type="ECO:0000256" key="2">
    <source>
        <dbReference type="ARBA" id="ARBA00004613"/>
    </source>
</evidence>
<evidence type="ECO:0000256" key="6">
    <source>
        <dbReference type="ARBA" id="ARBA00022529"/>
    </source>
</evidence>
<evidence type="ECO:0000313" key="15">
    <source>
        <dbReference type="EMBL" id="RMY21618.1"/>
    </source>
</evidence>
<evidence type="ECO:0000256" key="14">
    <source>
        <dbReference type="SAM" id="SignalP"/>
    </source>
</evidence>
<dbReference type="FunFam" id="3.20.20.80:FF:000060">
    <property type="entry name" value="Lysozyme M1"/>
    <property type="match status" value="1"/>
</dbReference>
<dbReference type="EC" id="3.2.1.17" evidence="4"/>
<evidence type="ECO:0000313" key="16">
    <source>
        <dbReference type="Proteomes" id="UP000271337"/>
    </source>
</evidence>
<keyword evidence="14" id="KW-0732">Signal</keyword>
<dbReference type="PROSITE" id="PS51904">
    <property type="entry name" value="GLYCOSYL_HYDROL_F25_2"/>
    <property type="match status" value="1"/>
</dbReference>
<dbReference type="Proteomes" id="UP000271337">
    <property type="component" value="Unassembled WGS sequence"/>
</dbReference>
<dbReference type="OrthoDB" id="6590422at2759"/>
<evidence type="ECO:0000256" key="10">
    <source>
        <dbReference type="ARBA" id="ARBA00023295"/>
    </source>
</evidence>
<dbReference type="GO" id="GO:0042742">
    <property type="term" value="P:defense response to bacterium"/>
    <property type="evidence" value="ECO:0007669"/>
    <property type="project" value="UniProtKB-KW"/>
</dbReference>
<evidence type="ECO:0000256" key="4">
    <source>
        <dbReference type="ARBA" id="ARBA00012732"/>
    </source>
</evidence>
<dbReference type="GO" id="GO:0031640">
    <property type="term" value="P:killing of cells of another organism"/>
    <property type="evidence" value="ECO:0007669"/>
    <property type="project" value="UniProtKB-KW"/>
</dbReference>
<feature type="chain" id="PRO_5018186075" description="N,O-diacetylmuramidase" evidence="14">
    <location>
        <begin position="37"/>
        <end position="243"/>
    </location>
</feature>
<accession>A0A3M7A2I2</accession>
<keyword evidence="10" id="KW-0326">Glycosidase</keyword>
<evidence type="ECO:0000256" key="5">
    <source>
        <dbReference type="ARBA" id="ARBA00022525"/>
    </source>
</evidence>
<sequence length="243" mass="26590">MSMPSHYFFENQLPKRNGKMIITSTIVLAILSSAMASPTPNVKRAGEVQGFDISHYQSNVDFESAYDGGLRFVYIKATEGTDYTDPKFSDHYTAATDAGFIRGGYHYAHGTASATTQANHFAENGGGWTNDGRTLPGMLDMEGSCSGFSDSWVKEFNAAYHAKTGRYPVIYTSPAWWKECMGDSSAFVDTNPLNLAHYASSAGTPPGGWPYYTFWQYNAASEYGGDSDVFNGDLTQLKKLATD</sequence>
<dbReference type="InterPro" id="IPR018077">
    <property type="entry name" value="Glyco_hydro_fam25_subgr"/>
</dbReference>
<comment type="catalytic activity">
    <reaction evidence="1">
        <text>Hydrolysis of (1-&gt;4)-beta-linkages between N-acetylmuramic acid and N-acetyl-D-glucosamine residues in a peptidoglycan and between N-acetyl-D-glucosamine residues in chitodextrins.</text>
        <dbReference type="EC" id="3.2.1.17"/>
    </reaction>
</comment>
<dbReference type="VEuPathDB" id="FungiDB:BTJ68_07690"/>
<dbReference type="Gene3D" id="3.20.20.80">
    <property type="entry name" value="Glycosidases"/>
    <property type="match status" value="1"/>
</dbReference>
<evidence type="ECO:0000256" key="7">
    <source>
        <dbReference type="ARBA" id="ARBA00022638"/>
    </source>
</evidence>
<evidence type="ECO:0000256" key="1">
    <source>
        <dbReference type="ARBA" id="ARBA00000632"/>
    </source>
</evidence>
<keyword evidence="8" id="KW-0378">Hydrolase</keyword>
<dbReference type="GO" id="GO:0016998">
    <property type="term" value="P:cell wall macromolecule catabolic process"/>
    <property type="evidence" value="ECO:0007669"/>
    <property type="project" value="InterPro"/>
</dbReference>
<evidence type="ECO:0000256" key="3">
    <source>
        <dbReference type="ARBA" id="ARBA00010646"/>
    </source>
</evidence>
<dbReference type="InterPro" id="IPR017853">
    <property type="entry name" value="GH"/>
</dbReference>
<keyword evidence="6" id="KW-0929">Antimicrobial</keyword>
<gene>
    <name evidence="15" type="ORF">D0867_03226</name>
</gene>
<comment type="subcellular location">
    <subcellularLocation>
        <location evidence="2">Secreted</location>
    </subcellularLocation>
</comment>
<comment type="similarity">
    <text evidence="3">Belongs to the glycosyl hydrolase 25 family.</text>
</comment>
<reference evidence="15 16" key="1">
    <citation type="journal article" date="2018" name="BMC Genomics">
        <title>Genomic evidence for intraspecific hybridization in a clonal and extremely halotolerant yeast.</title>
        <authorList>
            <person name="Gostincar C."/>
            <person name="Stajich J.E."/>
            <person name="Zupancic J."/>
            <person name="Zalar P."/>
            <person name="Gunde-Cimerman N."/>
        </authorList>
    </citation>
    <scope>NUCLEOTIDE SEQUENCE [LARGE SCALE GENOMIC DNA]</scope>
    <source>
        <strain evidence="15 16">EXF-6669</strain>
    </source>
</reference>
<dbReference type="SUPFAM" id="SSF51445">
    <property type="entry name" value="(Trans)glycosidases"/>
    <property type="match status" value="1"/>
</dbReference>
<proteinExistence type="inferred from homology"/>
<evidence type="ECO:0000256" key="12">
    <source>
        <dbReference type="ARBA" id="ARBA00073159"/>
    </source>
</evidence>
<evidence type="ECO:0000256" key="8">
    <source>
        <dbReference type="ARBA" id="ARBA00022801"/>
    </source>
</evidence>
<dbReference type="InterPro" id="IPR002053">
    <property type="entry name" value="Glyco_hydro_25"/>
</dbReference>
<comment type="caution">
    <text evidence="15">The sequence shown here is derived from an EMBL/GenBank/DDBJ whole genome shotgun (WGS) entry which is preliminary data.</text>
</comment>
<dbReference type="GO" id="GO:0016052">
    <property type="term" value="P:carbohydrate catabolic process"/>
    <property type="evidence" value="ECO:0007669"/>
    <property type="project" value="TreeGrafter"/>
</dbReference>
<name>A0A3M7A2I2_HORWE</name>
<dbReference type="AlphaFoldDB" id="A0A3M7A2I2"/>
<feature type="signal peptide" evidence="14">
    <location>
        <begin position="1"/>
        <end position="36"/>
    </location>
</feature>
<evidence type="ECO:0000256" key="9">
    <source>
        <dbReference type="ARBA" id="ARBA00023157"/>
    </source>
</evidence>
<dbReference type="GO" id="GO:0009253">
    <property type="term" value="P:peptidoglycan catabolic process"/>
    <property type="evidence" value="ECO:0007669"/>
    <property type="project" value="InterPro"/>
</dbReference>
<keyword evidence="7" id="KW-0081">Bacteriolytic enzyme</keyword>
<comment type="function">
    <text evidence="11">This enzyme has both lysozyme (acetylmuramidase) and diacetylmuramidase activities.</text>
</comment>
<dbReference type="GO" id="GO:0003796">
    <property type="term" value="F:lysozyme activity"/>
    <property type="evidence" value="ECO:0007669"/>
    <property type="project" value="UniProtKB-EC"/>
</dbReference>
<dbReference type="Pfam" id="PF01183">
    <property type="entry name" value="Glyco_hydro_25"/>
    <property type="match status" value="1"/>
</dbReference>
<dbReference type="PANTHER" id="PTHR34135">
    <property type="entry name" value="LYSOZYME"/>
    <property type="match status" value="1"/>
</dbReference>
<evidence type="ECO:0000256" key="11">
    <source>
        <dbReference type="ARBA" id="ARBA00055588"/>
    </source>
</evidence>
<evidence type="ECO:0000256" key="13">
    <source>
        <dbReference type="ARBA" id="ARBA00075474"/>
    </source>
</evidence>
<dbReference type="PANTHER" id="PTHR34135:SF2">
    <property type="entry name" value="LYSOZYME"/>
    <property type="match status" value="1"/>
</dbReference>
<dbReference type="GO" id="GO:0005576">
    <property type="term" value="C:extracellular region"/>
    <property type="evidence" value="ECO:0007669"/>
    <property type="project" value="UniProtKB-SubCell"/>
</dbReference>